<sequence>MELGFVLIRPKRELRDLLDTGSDFLPRLLMSQPLALKCGHQFCNSDIPVSQKFEGFLVQGG</sequence>
<name>A0A017H874_9RHOB</name>
<accession>A0A017H874</accession>
<dbReference type="AlphaFoldDB" id="A0A017H874"/>
<evidence type="ECO:0000313" key="1">
    <source>
        <dbReference type="EMBL" id="EYD70546.1"/>
    </source>
</evidence>
<evidence type="ECO:0000313" key="2">
    <source>
        <dbReference type="Proteomes" id="UP000025047"/>
    </source>
</evidence>
<keyword evidence="2" id="KW-1185">Reference proteome</keyword>
<gene>
    <name evidence="1" type="ORF">Lokhon_02180</name>
</gene>
<protein>
    <submittedName>
        <fullName evidence="1">Uncharacterized protein</fullName>
    </submittedName>
</protein>
<comment type="caution">
    <text evidence="1">The sequence shown here is derived from an EMBL/GenBank/DDBJ whole genome shotgun (WGS) entry which is preliminary data.</text>
</comment>
<dbReference type="Proteomes" id="UP000025047">
    <property type="component" value="Unassembled WGS sequence"/>
</dbReference>
<organism evidence="1 2">
    <name type="scientific">Limimaricola hongkongensis DSM 17492</name>
    <dbReference type="NCBI Taxonomy" id="1122180"/>
    <lineage>
        <taxon>Bacteria</taxon>
        <taxon>Pseudomonadati</taxon>
        <taxon>Pseudomonadota</taxon>
        <taxon>Alphaproteobacteria</taxon>
        <taxon>Rhodobacterales</taxon>
        <taxon>Paracoccaceae</taxon>
        <taxon>Limimaricola</taxon>
    </lineage>
</organism>
<dbReference type="HOGENOM" id="CLU_2917120_0_0_5"/>
<reference evidence="1 2" key="1">
    <citation type="submission" date="2013-03" db="EMBL/GenBank/DDBJ databases">
        <authorList>
            <person name="Fiebig A."/>
            <person name="Goeker M."/>
            <person name="Klenk H.-P.P."/>
        </authorList>
    </citation>
    <scope>NUCLEOTIDE SEQUENCE [LARGE SCALE GENOMIC DNA]</scope>
    <source>
        <strain evidence="1 2">DSM 17492</strain>
    </source>
</reference>
<dbReference type="EMBL" id="APGJ01000007">
    <property type="protein sequence ID" value="EYD70546.1"/>
    <property type="molecule type" value="Genomic_DNA"/>
</dbReference>
<proteinExistence type="predicted"/>